<name>A0A200QFV7_MACCD</name>
<evidence type="ECO:0000313" key="8">
    <source>
        <dbReference type="Proteomes" id="UP000195402"/>
    </source>
</evidence>
<evidence type="ECO:0000313" key="7">
    <source>
        <dbReference type="EMBL" id="OVA09312.1"/>
    </source>
</evidence>
<protein>
    <submittedName>
        <fullName evidence="7">BTB/POZ-like</fullName>
    </submittedName>
</protein>
<evidence type="ECO:0000256" key="4">
    <source>
        <dbReference type="SAM" id="MobiDB-lite"/>
    </source>
</evidence>
<dbReference type="OrthoDB" id="624345at2759"/>
<comment type="pathway">
    <text evidence="1">Protein modification; protein ubiquitination.</text>
</comment>
<comment type="similarity">
    <text evidence="3">Belongs to the NPH3 family.</text>
</comment>
<feature type="compositionally biased region" description="Basic residues" evidence="4">
    <location>
        <begin position="580"/>
        <end position="591"/>
    </location>
</feature>
<dbReference type="GO" id="GO:0016567">
    <property type="term" value="P:protein ubiquitination"/>
    <property type="evidence" value="ECO:0007669"/>
    <property type="project" value="UniProtKB-UniPathway"/>
</dbReference>
<feature type="domain" description="NPH3" evidence="6">
    <location>
        <begin position="188"/>
        <end position="466"/>
    </location>
</feature>
<dbReference type="AlphaFoldDB" id="A0A200QFV7"/>
<accession>A0A200QFV7</accession>
<gene>
    <name evidence="7" type="ORF">BVC80_897g16</name>
</gene>
<dbReference type="InParanoid" id="A0A200QFV7"/>
<dbReference type="InterPro" id="IPR027356">
    <property type="entry name" value="NPH3_dom"/>
</dbReference>
<evidence type="ECO:0000259" key="6">
    <source>
        <dbReference type="PROSITE" id="PS51649"/>
    </source>
</evidence>
<feature type="compositionally biased region" description="Basic and acidic residues" evidence="4">
    <location>
        <begin position="569"/>
        <end position="579"/>
    </location>
</feature>
<dbReference type="EMBL" id="MVGT01002135">
    <property type="protein sequence ID" value="OVA09312.1"/>
    <property type="molecule type" value="Genomic_DNA"/>
</dbReference>
<dbReference type="SUPFAM" id="SSF54695">
    <property type="entry name" value="POZ domain"/>
    <property type="match status" value="1"/>
</dbReference>
<dbReference type="InterPro" id="IPR011333">
    <property type="entry name" value="SKP1/BTB/POZ_sf"/>
</dbReference>
<dbReference type="Proteomes" id="UP000195402">
    <property type="component" value="Unassembled WGS sequence"/>
</dbReference>
<dbReference type="PROSITE" id="PS50097">
    <property type="entry name" value="BTB"/>
    <property type="match status" value="1"/>
</dbReference>
<sequence length="591" mass="66096">MLKFNRIFSQEIPIDVTVHVGGASFALHKFPLVSKCGYIKKLVSKAGDPGLSVIEIPDIPGGSETFELAAKFCYGINFEISIDNIAMLLCAAEYLEMTEDYSVGNLVNRTEAYLKEVALKSLSGAVSVLHQSEKLLPMAEKVKLVSRCIDAIAFLAIQESHYCSPSGMEKIHKNVSSSLGSHTKPTLDWWAEDLTVLSIDVFQRVIMAMIAIGFKQHALGPVLMLYAKNSLQGLNLMQEIFGKGRKKIEPKHEKRILLETIVSLLPREKNVMPVSFLSMLLKAAIYLETMVTFRLDLEKRIALQLDQAVLDDLLIPSYSATGDTLFDVETVKQIMKNYLVYLQGNPPCSNANNNSVSPSLSDMDRVGRLMESYLTEISSDRNLTVSKFISLAELISKQARTTEDGMYRSIDIFLKAHPTLTDIEKKKICSLMDCQKLSIEASAHAAQNNRLPVQTVVQVLYHEQQRLRDAVNDNLVSVESPPLPHKVNVYSMDLHPPPTEFLSLQRENEDLKIELVSMRMRLKEVEKSAGSTPPSSIPTPANKLQLPRKSIIHSLSKKLGWLSPFMRSEGVKAPDDKGRMKARKERRHSIS</sequence>
<organism evidence="7 8">
    <name type="scientific">Macleaya cordata</name>
    <name type="common">Five-seeded plume-poppy</name>
    <name type="synonym">Bocconia cordata</name>
    <dbReference type="NCBI Taxonomy" id="56857"/>
    <lineage>
        <taxon>Eukaryota</taxon>
        <taxon>Viridiplantae</taxon>
        <taxon>Streptophyta</taxon>
        <taxon>Embryophyta</taxon>
        <taxon>Tracheophyta</taxon>
        <taxon>Spermatophyta</taxon>
        <taxon>Magnoliopsida</taxon>
        <taxon>Ranunculales</taxon>
        <taxon>Papaveraceae</taxon>
        <taxon>Papaveroideae</taxon>
        <taxon>Macleaya</taxon>
    </lineage>
</organism>
<keyword evidence="8" id="KW-1185">Reference proteome</keyword>
<proteinExistence type="inferred from homology"/>
<dbReference type="InterPro" id="IPR043454">
    <property type="entry name" value="NPH3/RPT2-like"/>
</dbReference>
<evidence type="ECO:0000256" key="1">
    <source>
        <dbReference type="ARBA" id="ARBA00004906"/>
    </source>
</evidence>
<dbReference type="UniPathway" id="UPA00143"/>
<reference evidence="7 8" key="1">
    <citation type="journal article" date="2017" name="Mol. Plant">
        <title>The Genome of Medicinal Plant Macleaya cordata Provides New Insights into Benzylisoquinoline Alkaloids Metabolism.</title>
        <authorList>
            <person name="Liu X."/>
            <person name="Liu Y."/>
            <person name="Huang P."/>
            <person name="Ma Y."/>
            <person name="Qing Z."/>
            <person name="Tang Q."/>
            <person name="Cao H."/>
            <person name="Cheng P."/>
            <person name="Zheng Y."/>
            <person name="Yuan Z."/>
            <person name="Zhou Y."/>
            <person name="Liu J."/>
            <person name="Tang Z."/>
            <person name="Zhuo Y."/>
            <person name="Zhang Y."/>
            <person name="Yu L."/>
            <person name="Huang J."/>
            <person name="Yang P."/>
            <person name="Peng Q."/>
            <person name="Zhang J."/>
            <person name="Jiang W."/>
            <person name="Zhang Z."/>
            <person name="Lin K."/>
            <person name="Ro D.K."/>
            <person name="Chen X."/>
            <person name="Xiong X."/>
            <person name="Shang Y."/>
            <person name="Huang S."/>
            <person name="Zeng J."/>
        </authorList>
    </citation>
    <scope>NUCLEOTIDE SEQUENCE [LARGE SCALE GENOMIC DNA]</scope>
    <source>
        <strain evidence="8">cv. BLH2017</strain>
        <tissue evidence="7">Root</tissue>
    </source>
</reference>
<dbReference type="Pfam" id="PF00651">
    <property type="entry name" value="BTB"/>
    <property type="match status" value="1"/>
</dbReference>
<feature type="region of interest" description="Disordered" evidence="4">
    <location>
        <begin position="568"/>
        <end position="591"/>
    </location>
</feature>
<dbReference type="Gene3D" id="3.30.710.10">
    <property type="entry name" value="Potassium Channel Kv1.1, Chain A"/>
    <property type="match status" value="1"/>
</dbReference>
<dbReference type="PANTHER" id="PTHR32370">
    <property type="entry name" value="OS12G0117600 PROTEIN"/>
    <property type="match status" value="1"/>
</dbReference>
<comment type="caution">
    <text evidence="7">The sequence shown here is derived from an EMBL/GenBank/DDBJ whole genome shotgun (WGS) entry which is preliminary data.</text>
</comment>
<evidence type="ECO:0000259" key="5">
    <source>
        <dbReference type="PROSITE" id="PS50097"/>
    </source>
</evidence>
<evidence type="ECO:0000256" key="3">
    <source>
        <dbReference type="PROSITE-ProRule" id="PRU00982"/>
    </source>
</evidence>
<keyword evidence="2" id="KW-0833">Ubl conjugation pathway</keyword>
<dbReference type="Pfam" id="PF03000">
    <property type="entry name" value="NPH3"/>
    <property type="match status" value="1"/>
</dbReference>
<evidence type="ECO:0000256" key="2">
    <source>
        <dbReference type="ARBA" id="ARBA00022786"/>
    </source>
</evidence>
<feature type="domain" description="BTB" evidence="5">
    <location>
        <begin position="14"/>
        <end position="82"/>
    </location>
</feature>
<dbReference type="PROSITE" id="PS51649">
    <property type="entry name" value="NPH3"/>
    <property type="match status" value="1"/>
</dbReference>
<dbReference type="InterPro" id="IPR000210">
    <property type="entry name" value="BTB/POZ_dom"/>
</dbReference>
<dbReference type="SMART" id="SM00225">
    <property type="entry name" value="BTB"/>
    <property type="match status" value="1"/>
</dbReference>